<gene>
    <name evidence="2" type="ORF">E2C01_037608</name>
</gene>
<dbReference type="AlphaFoldDB" id="A0A5B7F8K3"/>
<protein>
    <submittedName>
        <fullName evidence="2">Uncharacterized protein</fullName>
    </submittedName>
</protein>
<accession>A0A5B7F8K3</accession>
<evidence type="ECO:0000256" key="1">
    <source>
        <dbReference type="SAM" id="MobiDB-lite"/>
    </source>
</evidence>
<comment type="caution">
    <text evidence="2">The sequence shown here is derived from an EMBL/GenBank/DDBJ whole genome shotgun (WGS) entry which is preliminary data.</text>
</comment>
<dbReference type="EMBL" id="VSRR010006058">
    <property type="protein sequence ID" value="MPC43950.1"/>
    <property type="molecule type" value="Genomic_DNA"/>
</dbReference>
<dbReference type="Proteomes" id="UP000324222">
    <property type="component" value="Unassembled WGS sequence"/>
</dbReference>
<sequence length="71" mass="8344">MQMARDKDLELDPKSGKEKEKKRQVGARRSVVVEDGVAWVASSSWDIKRIEEGQIDETDEGTWRMEEIFWF</sequence>
<feature type="compositionally biased region" description="Basic and acidic residues" evidence="1">
    <location>
        <begin position="1"/>
        <end position="23"/>
    </location>
</feature>
<name>A0A5B7F8K3_PORTR</name>
<organism evidence="2 3">
    <name type="scientific">Portunus trituberculatus</name>
    <name type="common">Swimming crab</name>
    <name type="synonym">Neptunus trituberculatus</name>
    <dbReference type="NCBI Taxonomy" id="210409"/>
    <lineage>
        <taxon>Eukaryota</taxon>
        <taxon>Metazoa</taxon>
        <taxon>Ecdysozoa</taxon>
        <taxon>Arthropoda</taxon>
        <taxon>Crustacea</taxon>
        <taxon>Multicrustacea</taxon>
        <taxon>Malacostraca</taxon>
        <taxon>Eumalacostraca</taxon>
        <taxon>Eucarida</taxon>
        <taxon>Decapoda</taxon>
        <taxon>Pleocyemata</taxon>
        <taxon>Brachyura</taxon>
        <taxon>Eubrachyura</taxon>
        <taxon>Portunoidea</taxon>
        <taxon>Portunidae</taxon>
        <taxon>Portuninae</taxon>
        <taxon>Portunus</taxon>
    </lineage>
</organism>
<keyword evidence="3" id="KW-1185">Reference proteome</keyword>
<feature type="region of interest" description="Disordered" evidence="1">
    <location>
        <begin position="1"/>
        <end position="25"/>
    </location>
</feature>
<proteinExistence type="predicted"/>
<reference evidence="2 3" key="1">
    <citation type="submission" date="2019-05" db="EMBL/GenBank/DDBJ databases">
        <title>Another draft genome of Portunus trituberculatus and its Hox gene families provides insights of decapod evolution.</title>
        <authorList>
            <person name="Jeong J.-H."/>
            <person name="Song I."/>
            <person name="Kim S."/>
            <person name="Choi T."/>
            <person name="Kim D."/>
            <person name="Ryu S."/>
            <person name="Kim W."/>
        </authorList>
    </citation>
    <scope>NUCLEOTIDE SEQUENCE [LARGE SCALE GENOMIC DNA]</scope>
    <source>
        <tissue evidence="2">Muscle</tissue>
    </source>
</reference>
<evidence type="ECO:0000313" key="3">
    <source>
        <dbReference type="Proteomes" id="UP000324222"/>
    </source>
</evidence>
<evidence type="ECO:0000313" key="2">
    <source>
        <dbReference type="EMBL" id="MPC43950.1"/>
    </source>
</evidence>